<feature type="domain" description="PAS" evidence="9">
    <location>
        <begin position="443"/>
        <end position="515"/>
    </location>
</feature>
<dbReference type="Pfam" id="PF08447">
    <property type="entry name" value="PAS_3"/>
    <property type="match status" value="1"/>
</dbReference>
<dbReference type="RefSeq" id="WP_188482611.1">
    <property type="nucleotide sequence ID" value="NZ_BMFC01000007.1"/>
</dbReference>
<dbReference type="SUPFAM" id="SSF47384">
    <property type="entry name" value="Homodimeric domain of signal transducing histidine kinase"/>
    <property type="match status" value="1"/>
</dbReference>
<dbReference type="InterPro" id="IPR001789">
    <property type="entry name" value="Sig_transdc_resp-reg_receiver"/>
</dbReference>
<name>A0ABQ1KX44_9RHOB</name>
<gene>
    <name evidence="11" type="ORF">GCM10011363_27220</name>
</gene>
<dbReference type="InterPro" id="IPR005467">
    <property type="entry name" value="His_kinase_dom"/>
</dbReference>
<dbReference type="Gene3D" id="1.10.287.130">
    <property type="match status" value="1"/>
</dbReference>
<accession>A0ABQ1KX44</accession>
<evidence type="ECO:0000259" key="8">
    <source>
        <dbReference type="PROSITE" id="PS50110"/>
    </source>
</evidence>
<dbReference type="Gene3D" id="3.30.450.20">
    <property type="entry name" value="PAS domain"/>
    <property type="match status" value="2"/>
</dbReference>
<dbReference type="InterPro" id="IPR003661">
    <property type="entry name" value="HisK_dim/P_dom"/>
</dbReference>
<reference evidence="12" key="1">
    <citation type="journal article" date="2019" name="Int. J. Syst. Evol. Microbiol.">
        <title>The Global Catalogue of Microorganisms (GCM) 10K type strain sequencing project: providing services to taxonomists for standard genome sequencing and annotation.</title>
        <authorList>
            <consortium name="The Broad Institute Genomics Platform"/>
            <consortium name="The Broad Institute Genome Sequencing Center for Infectious Disease"/>
            <person name="Wu L."/>
            <person name="Ma J."/>
        </authorList>
    </citation>
    <scope>NUCLEOTIDE SEQUENCE [LARGE SCALE GENOMIC DNA]</scope>
    <source>
        <strain evidence="12">CGMCC 1.12478</strain>
    </source>
</reference>
<dbReference type="CDD" id="cd00130">
    <property type="entry name" value="PAS"/>
    <property type="match status" value="2"/>
</dbReference>
<dbReference type="SMART" id="SM00448">
    <property type="entry name" value="REC"/>
    <property type="match status" value="1"/>
</dbReference>
<dbReference type="Pfam" id="PF01590">
    <property type="entry name" value="GAF"/>
    <property type="match status" value="1"/>
</dbReference>
<dbReference type="PROSITE" id="PS50110">
    <property type="entry name" value="RESPONSE_REGULATORY"/>
    <property type="match status" value="1"/>
</dbReference>
<evidence type="ECO:0000256" key="4">
    <source>
        <dbReference type="ARBA" id="ARBA00022679"/>
    </source>
</evidence>
<dbReference type="InterPro" id="IPR011006">
    <property type="entry name" value="CheY-like_superfamily"/>
</dbReference>
<dbReference type="Gene3D" id="3.30.450.40">
    <property type="match status" value="1"/>
</dbReference>
<proteinExistence type="predicted"/>
<dbReference type="InterPro" id="IPR036097">
    <property type="entry name" value="HisK_dim/P_sf"/>
</dbReference>
<keyword evidence="4" id="KW-0808">Transferase</keyword>
<dbReference type="PANTHER" id="PTHR43065:SF49">
    <property type="entry name" value="HISTIDINE KINASE"/>
    <property type="match status" value="1"/>
</dbReference>
<evidence type="ECO:0000256" key="2">
    <source>
        <dbReference type="ARBA" id="ARBA00012438"/>
    </source>
</evidence>
<dbReference type="Pfam" id="PF08448">
    <property type="entry name" value="PAS_4"/>
    <property type="match status" value="1"/>
</dbReference>
<dbReference type="InterPro" id="IPR000700">
    <property type="entry name" value="PAS-assoc_C"/>
</dbReference>
<keyword evidence="5" id="KW-0418">Kinase</keyword>
<dbReference type="InterPro" id="IPR003594">
    <property type="entry name" value="HATPase_dom"/>
</dbReference>
<dbReference type="InterPro" id="IPR013655">
    <property type="entry name" value="PAS_fold_3"/>
</dbReference>
<evidence type="ECO:0000256" key="1">
    <source>
        <dbReference type="ARBA" id="ARBA00000085"/>
    </source>
</evidence>
<dbReference type="Pfam" id="PF02518">
    <property type="entry name" value="HATPase_c"/>
    <property type="match status" value="1"/>
</dbReference>
<keyword evidence="12" id="KW-1185">Reference proteome</keyword>
<dbReference type="PROSITE" id="PS50109">
    <property type="entry name" value="HIS_KIN"/>
    <property type="match status" value="1"/>
</dbReference>
<dbReference type="Gene3D" id="3.40.50.2300">
    <property type="match status" value="1"/>
</dbReference>
<dbReference type="InterPro" id="IPR036890">
    <property type="entry name" value="HATPase_C_sf"/>
</dbReference>
<dbReference type="EC" id="2.7.13.3" evidence="2"/>
<evidence type="ECO:0000256" key="3">
    <source>
        <dbReference type="ARBA" id="ARBA00022553"/>
    </source>
</evidence>
<feature type="modified residue" description="4-aspartylphosphate" evidence="6">
    <location>
        <position position="876"/>
    </location>
</feature>
<dbReference type="Pfam" id="PF00512">
    <property type="entry name" value="HisKA"/>
    <property type="match status" value="1"/>
</dbReference>
<evidence type="ECO:0000313" key="11">
    <source>
        <dbReference type="EMBL" id="GGC09141.1"/>
    </source>
</evidence>
<protein>
    <recommendedName>
        <fullName evidence="2">histidine kinase</fullName>
        <ecNumber evidence="2">2.7.13.3</ecNumber>
    </recommendedName>
</protein>
<dbReference type="NCBIfam" id="TIGR00229">
    <property type="entry name" value="sensory_box"/>
    <property type="match status" value="1"/>
</dbReference>
<dbReference type="InterPro" id="IPR004358">
    <property type="entry name" value="Sig_transdc_His_kin-like_C"/>
</dbReference>
<dbReference type="InterPro" id="IPR035965">
    <property type="entry name" value="PAS-like_dom_sf"/>
</dbReference>
<dbReference type="InterPro" id="IPR003018">
    <property type="entry name" value="GAF"/>
</dbReference>
<evidence type="ECO:0000259" key="9">
    <source>
        <dbReference type="PROSITE" id="PS50112"/>
    </source>
</evidence>
<dbReference type="SUPFAM" id="SSF55874">
    <property type="entry name" value="ATPase domain of HSP90 chaperone/DNA topoisomerase II/histidine kinase"/>
    <property type="match status" value="1"/>
</dbReference>
<sequence>MKHPDDGTAKSAKDRDFSMSNLDAQSILNTMRQPFLVLDSELVVRGANKRFYNTFDVKAVDTEGCIIYDLGNQQWDIPRLRTLLEDILPNSEVVEDFMVDHRFETIGRRIMMINARQIPELSPALILMSIDDITAQEDHRHETERQKHLAEIIIDAAPVSFLVLDQDLKVLRANETFFDAFAVDREETEGRLVYELGNGQWDIPKLRELLEDVLPDNDTFNGFEVEHDFDDIGHRVMMLNARRINTHQLILLAIDDLTEERATERQENAREVRRGFILDLLDRQRGEASPESLIDMTCEALGKQLNAAWVLYADIDDSDEHRILPRVWSNEQVTVQVGGYRVEDFGHRVLDHLEEGRTLVIENVLEDERIAGNDPPAAFEDLGIGSLLKVPLLKEGRLRAILGVYFSSPHPWKSSDVTLTEAVAERLWEAVARSRAEAELRVSQERFSLVTKATNETIRDWDMIADTQWWNESLQSTFGYDPAQVEPGSDSWVNRIHPEDKTRVLESVHAVIAGSANSWTEEYRFMHANGLPLIVVDRAFIIRDAEGKAVRLTGSMSDVTAKRDTENRLRQSQKLEAVGQLTGGVAHDFNNLLTIILGNAEILGDELGEPQRTLAEMIITAAERGADLTNRLLAFSRKQPLKPQLMDVNDLIRGSEGLLGRTLSENIDIRLNCPDGLWRTEIDPSQLDAAILNLSLNARDAMPEGGRLTIETANAALDQDYSARGYNVIPGQYVMITITDTGEGIPTDVLSHIFEPFFTTKEVGKGSGLGLSMVYGFVKQSGGYINVYSEPGEGTSIKLYFPRATGEATLDQISDTGKHLVGGSESILVVEDDMLVREHLISQLLGLGYKVVGVGSGPEAIETLTQTQSFDLLFTDIVMPDGMNGRELADIALKMRPEIKVLFTSGYTEQAIMHQGRLDPGVQLLSKPYRRKQLAEKVRLLLDLQ</sequence>
<evidence type="ECO:0000259" key="7">
    <source>
        <dbReference type="PROSITE" id="PS50109"/>
    </source>
</evidence>
<dbReference type="CDD" id="cd16919">
    <property type="entry name" value="HATPase_CckA-like"/>
    <property type="match status" value="1"/>
</dbReference>
<keyword evidence="3 6" id="KW-0597">Phosphoprotein</keyword>
<evidence type="ECO:0000256" key="5">
    <source>
        <dbReference type="ARBA" id="ARBA00022777"/>
    </source>
</evidence>
<dbReference type="EMBL" id="BMFC01000007">
    <property type="protein sequence ID" value="GGC09141.1"/>
    <property type="molecule type" value="Genomic_DNA"/>
</dbReference>
<dbReference type="Pfam" id="PF00072">
    <property type="entry name" value="Response_reg"/>
    <property type="match status" value="1"/>
</dbReference>
<feature type="domain" description="PAC" evidence="10">
    <location>
        <begin position="519"/>
        <end position="571"/>
    </location>
</feature>
<dbReference type="InterPro" id="IPR000014">
    <property type="entry name" value="PAS"/>
</dbReference>
<dbReference type="Proteomes" id="UP000645462">
    <property type="component" value="Unassembled WGS sequence"/>
</dbReference>
<dbReference type="PROSITE" id="PS50113">
    <property type="entry name" value="PAC"/>
    <property type="match status" value="1"/>
</dbReference>
<comment type="catalytic activity">
    <reaction evidence="1">
        <text>ATP + protein L-histidine = ADP + protein N-phospho-L-histidine.</text>
        <dbReference type="EC" id="2.7.13.3"/>
    </reaction>
</comment>
<evidence type="ECO:0000256" key="6">
    <source>
        <dbReference type="PROSITE-ProRule" id="PRU00169"/>
    </source>
</evidence>
<dbReference type="SMART" id="SM00387">
    <property type="entry name" value="HATPase_c"/>
    <property type="match status" value="1"/>
</dbReference>
<dbReference type="InterPro" id="IPR029016">
    <property type="entry name" value="GAF-like_dom_sf"/>
</dbReference>
<dbReference type="SUPFAM" id="SSF55781">
    <property type="entry name" value="GAF domain-like"/>
    <property type="match status" value="1"/>
</dbReference>
<organism evidence="11 12">
    <name type="scientific">Marivita lacus</name>
    <dbReference type="NCBI Taxonomy" id="1323742"/>
    <lineage>
        <taxon>Bacteria</taxon>
        <taxon>Pseudomonadati</taxon>
        <taxon>Pseudomonadota</taxon>
        <taxon>Alphaproteobacteria</taxon>
        <taxon>Rhodobacterales</taxon>
        <taxon>Roseobacteraceae</taxon>
        <taxon>Marivita</taxon>
    </lineage>
</organism>
<dbReference type="SMART" id="SM00091">
    <property type="entry name" value="PAS"/>
    <property type="match status" value="3"/>
</dbReference>
<evidence type="ECO:0000259" key="10">
    <source>
        <dbReference type="PROSITE" id="PS50113"/>
    </source>
</evidence>
<dbReference type="PRINTS" id="PR00344">
    <property type="entry name" value="BCTRLSENSOR"/>
</dbReference>
<dbReference type="SMART" id="SM00065">
    <property type="entry name" value="GAF"/>
    <property type="match status" value="1"/>
</dbReference>
<feature type="domain" description="Response regulatory" evidence="8">
    <location>
        <begin position="826"/>
        <end position="942"/>
    </location>
</feature>
<dbReference type="SUPFAM" id="SSF52172">
    <property type="entry name" value="CheY-like"/>
    <property type="match status" value="1"/>
</dbReference>
<dbReference type="CDD" id="cd18161">
    <property type="entry name" value="REC_hyHK_blue-like"/>
    <property type="match status" value="1"/>
</dbReference>
<dbReference type="Gene3D" id="3.30.565.10">
    <property type="entry name" value="Histidine kinase-like ATPase, C-terminal domain"/>
    <property type="match status" value="1"/>
</dbReference>
<evidence type="ECO:0000313" key="12">
    <source>
        <dbReference type="Proteomes" id="UP000645462"/>
    </source>
</evidence>
<dbReference type="SMART" id="SM00388">
    <property type="entry name" value="HisKA"/>
    <property type="match status" value="1"/>
</dbReference>
<dbReference type="PROSITE" id="PS50112">
    <property type="entry name" value="PAS"/>
    <property type="match status" value="1"/>
</dbReference>
<comment type="caution">
    <text evidence="11">The sequence shown here is derived from an EMBL/GenBank/DDBJ whole genome shotgun (WGS) entry which is preliminary data.</text>
</comment>
<dbReference type="InterPro" id="IPR013656">
    <property type="entry name" value="PAS_4"/>
</dbReference>
<dbReference type="PANTHER" id="PTHR43065">
    <property type="entry name" value="SENSOR HISTIDINE KINASE"/>
    <property type="match status" value="1"/>
</dbReference>
<dbReference type="SUPFAM" id="SSF55785">
    <property type="entry name" value="PYP-like sensor domain (PAS domain)"/>
    <property type="match status" value="2"/>
</dbReference>
<feature type="domain" description="Histidine kinase" evidence="7">
    <location>
        <begin position="584"/>
        <end position="805"/>
    </location>
</feature>
<dbReference type="CDD" id="cd00082">
    <property type="entry name" value="HisKA"/>
    <property type="match status" value="1"/>
</dbReference>